<accession>A0A8J8T565</accession>
<keyword evidence="1" id="KW-0732">Signal</keyword>
<dbReference type="EMBL" id="RRYP01005301">
    <property type="protein sequence ID" value="TNV82160.1"/>
    <property type="molecule type" value="Genomic_DNA"/>
</dbReference>
<comment type="caution">
    <text evidence="2">The sequence shown here is derived from an EMBL/GenBank/DDBJ whole genome shotgun (WGS) entry which is preliminary data.</text>
</comment>
<feature type="chain" id="PRO_5035183810" evidence="1">
    <location>
        <begin position="17"/>
        <end position="123"/>
    </location>
</feature>
<evidence type="ECO:0000256" key="1">
    <source>
        <dbReference type="SAM" id="SignalP"/>
    </source>
</evidence>
<gene>
    <name evidence="2" type="ORF">FGO68_gene3481</name>
</gene>
<dbReference type="AlphaFoldDB" id="A0A8J8T565"/>
<name>A0A8J8T565_HALGN</name>
<feature type="signal peptide" evidence="1">
    <location>
        <begin position="1"/>
        <end position="16"/>
    </location>
</feature>
<dbReference type="Proteomes" id="UP000785679">
    <property type="component" value="Unassembled WGS sequence"/>
</dbReference>
<keyword evidence="3" id="KW-1185">Reference proteome</keyword>
<organism evidence="2 3">
    <name type="scientific">Halteria grandinella</name>
    <dbReference type="NCBI Taxonomy" id="5974"/>
    <lineage>
        <taxon>Eukaryota</taxon>
        <taxon>Sar</taxon>
        <taxon>Alveolata</taxon>
        <taxon>Ciliophora</taxon>
        <taxon>Intramacronucleata</taxon>
        <taxon>Spirotrichea</taxon>
        <taxon>Stichotrichia</taxon>
        <taxon>Sporadotrichida</taxon>
        <taxon>Halteriidae</taxon>
        <taxon>Halteria</taxon>
    </lineage>
</organism>
<evidence type="ECO:0000313" key="3">
    <source>
        <dbReference type="Proteomes" id="UP000785679"/>
    </source>
</evidence>
<reference evidence="2" key="1">
    <citation type="submission" date="2019-06" db="EMBL/GenBank/DDBJ databases">
        <authorList>
            <person name="Zheng W."/>
        </authorList>
    </citation>
    <scope>NUCLEOTIDE SEQUENCE</scope>
    <source>
        <strain evidence="2">QDHG01</strain>
    </source>
</reference>
<protein>
    <submittedName>
        <fullName evidence="2">Uncharacterized protein</fullName>
    </submittedName>
</protein>
<sequence length="123" mass="13912">MCIIMLQLWQCVYFTADPSISSPPISVSKRQPIIVSGKLIFLVHLFEVDGFTQQKVSIQLGMGNWRDTCPDGIHIKLQFEAADETDDEAFKETRSDDQGAGKLNHTSGRVCVSSIYLMRYLQR</sequence>
<evidence type="ECO:0000313" key="2">
    <source>
        <dbReference type="EMBL" id="TNV82160.1"/>
    </source>
</evidence>
<proteinExistence type="predicted"/>